<accession>A0ACC0YVI8</accession>
<dbReference type="Proteomes" id="UP001163603">
    <property type="component" value="Chromosome 4"/>
</dbReference>
<evidence type="ECO:0000313" key="1">
    <source>
        <dbReference type="EMBL" id="KAJ0042713.1"/>
    </source>
</evidence>
<organism evidence="1 2">
    <name type="scientific">Pistacia integerrima</name>
    <dbReference type="NCBI Taxonomy" id="434235"/>
    <lineage>
        <taxon>Eukaryota</taxon>
        <taxon>Viridiplantae</taxon>
        <taxon>Streptophyta</taxon>
        <taxon>Embryophyta</taxon>
        <taxon>Tracheophyta</taxon>
        <taxon>Spermatophyta</taxon>
        <taxon>Magnoliopsida</taxon>
        <taxon>eudicotyledons</taxon>
        <taxon>Gunneridae</taxon>
        <taxon>Pentapetalae</taxon>
        <taxon>rosids</taxon>
        <taxon>malvids</taxon>
        <taxon>Sapindales</taxon>
        <taxon>Anacardiaceae</taxon>
        <taxon>Pistacia</taxon>
    </lineage>
</organism>
<sequence length="87" mass="9368">MIINCLVQGVLTMCGMPDSEGKPVLLCSCNDNSVRLYDLPAFSERGKIFAKQEIRSIQLGPGGLFFTGDGTGQVKVWQWCNGPAATS</sequence>
<evidence type="ECO:0000313" key="2">
    <source>
        <dbReference type="Proteomes" id="UP001163603"/>
    </source>
</evidence>
<keyword evidence="2" id="KW-1185">Reference proteome</keyword>
<protein>
    <submittedName>
        <fullName evidence="1">Uncharacterized protein</fullName>
    </submittedName>
</protein>
<gene>
    <name evidence="1" type="ORF">Pint_17366</name>
</gene>
<name>A0ACC0YVI8_9ROSI</name>
<proteinExistence type="predicted"/>
<dbReference type="EMBL" id="CM047739">
    <property type="protein sequence ID" value="KAJ0042713.1"/>
    <property type="molecule type" value="Genomic_DNA"/>
</dbReference>
<reference evidence="2" key="1">
    <citation type="journal article" date="2023" name="G3 (Bethesda)">
        <title>Genome assembly and association tests identify interacting loci associated with vigor, precocity, and sex in interspecific pistachio rootstocks.</title>
        <authorList>
            <person name="Palmer W."/>
            <person name="Jacygrad E."/>
            <person name="Sagayaradj S."/>
            <person name="Cavanaugh K."/>
            <person name="Han R."/>
            <person name="Bertier L."/>
            <person name="Beede B."/>
            <person name="Kafkas S."/>
            <person name="Golino D."/>
            <person name="Preece J."/>
            <person name="Michelmore R."/>
        </authorList>
    </citation>
    <scope>NUCLEOTIDE SEQUENCE [LARGE SCALE GENOMIC DNA]</scope>
</reference>
<comment type="caution">
    <text evidence="1">The sequence shown here is derived from an EMBL/GenBank/DDBJ whole genome shotgun (WGS) entry which is preliminary data.</text>
</comment>